<feature type="transmembrane region" description="Helical" evidence="1">
    <location>
        <begin position="6"/>
        <end position="26"/>
    </location>
</feature>
<gene>
    <name evidence="2" type="ORF">GNE07_11840</name>
</gene>
<proteinExistence type="predicted"/>
<dbReference type="InterPro" id="IPR001087">
    <property type="entry name" value="GDSL"/>
</dbReference>
<accession>A0AAW9WG72</accession>
<dbReference type="Gene3D" id="3.40.50.1110">
    <property type="entry name" value="SGNH hydrolase"/>
    <property type="match status" value="1"/>
</dbReference>
<keyword evidence="1" id="KW-0472">Membrane</keyword>
<reference evidence="2 3" key="1">
    <citation type="submission" date="2019-09" db="EMBL/GenBank/DDBJ databases">
        <title>Draft genome sequencing of Hungatella hathewayi 123Y-2.</title>
        <authorList>
            <person name="Lv Q."/>
            <person name="Li S."/>
        </authorList>
    </citation>
    <scope>NUCLEOTIDE SEQUENCE [LARGE SCALE GENOMIC DNA]</scope>
    <source>
        <strain evidence="2 3">123Y-2</strain>
    </source>
</reference>
<evidence type="ECO:0008006" key="4">
    <source>
        <dbReference type="Google" id="ProtNLM"/>
    </source>
</evidence>
<protein>
    <recommendedName>
        <fullName evidence="4">SGNH/GDSL hydrolase family protein</fullName>
    </recommendedName>
</protein>
<feature type="transmembrane region" description="Helical" evidence="1">
    <location>
        <begin position="75"/>
        <end position="97"/>
    </location>
</feature>
<evidence type="ECO:0000313" key="2">
    <source>
        <dbReference type="EMBL" id="MUB63746.1"/>
    </source>
</evidence>
<dbReference type="AlphaFoldDB" id="A0AAW9WG72"/>
<dbReference type="SUPFAM" id="SSF52266">
    <property type="entry name" value="SGNH hydrolase"/>
    <property type="match status" value="1"/>
</dbReference>
<dbReference type="EMBL" id="WNME01000006">
    <property type="protein sequence ID" value="MUB63746.1"/>
    <property type="molecule type" value="Genomic_DNA"/>
</dbReference>
<keyword evidence="1" id="KW-0812">Transmembrane</keyword>
<dbReference type="Pfam" id="PF00657">
    <property type="entry name" value="Lipase_GDSL"/>
    <property type="match status" value="1"/>
</dbReference>
<organism evidence="2 3">
    <name type="scientific">Hungatella hathewayi</name>
    <dbReference type="NCBI Taxonomy" id="154046"/>
    <lineage>
        <taxon>Bacteria</taxon>
        <taxon>Bacillati</taxon>
        <taxon>Bacillota</taxon>
        <taxon>Clostridia</taxon>
        <taxon>Lachnospirales</taxon>
        <taxon>Lachnospiraceae</taxon>
        <taxon>Hungatella</taxon>
    </lineage>
</organism>
<evidence type="ECO:0000256" key="1">
    <source>
        <dbReference type="SAM" id="Phobius"/>
    </source>
</evidence>
<name>A0AAW9WG72_9FIRM</name>
<dbReference type="RefSeq" id="WP_055652076.1">
    <property type="nucleotide sequence ID" value="NZ_CZAZ01000045.1"/>
</dbReference>
<dbReference type="InterPro" id="IPR036514">
    <property type="entry name" value="SGNH_hydro_sf"/>
</dbReference>
<sequence length="407" mass="44756">MTSYFIYISAGCVLAGIAAGLIYYAVYYLRGSKIIRDEIHAADIQKEVWSHASDSAYSRISGYKRIILKDLKKKSCLVGAGVFFVSVSVMGIALFLIEEDNAEGGVSSLEKSYGTEITGMICWGDSLTAGVNGDGVTFPDELKKLMLEDGIDIPVLNMGVPGENSIEIGARAGGRRIVVKDAFTIPADAVPTALTFTDGIGVELHLTARGNAGISSVTIDGVEGTISFEQNPDGGNYDGIYYFTRSKSGREVEVKAGTQIINDGAVEYKSYLPIIFMGQNGYFTSPEDLIEQQQAILDTYDDPSRFLILGLTTGTAEDRKELEEKMEAQWGGRYVNLRDILSSSRVYSFHVTVLDFDKKQMQEGRVPSCLRNDDVHLNGAGYKAAAEVIYERLKQLGYIYMERREWK</sequence>
<evidence type="ECO:0000313" key="3">
    <source>
        <dbReference type="Proteomes" id="UP000434223"/>
    </source>
</evidence>
<keyword evidence="1" id="KW-1133">Transmembrane helix</keyword>
<dbReference type="Proteomes" id="UP000434223">
    <property type="component" value="Unassembled WGS sequence"/>
</dbReference>
<dbReference type="GO" id="GO:0016788">
    <property type="term" value="F:hydrolase activity, acting on ester bonds"/>
    <property type="evidence" value="ECO:0007669"/>
    <property type="project" value="InterPro"/>
</dbReference>
<comment type="caution">
    <text evidence="2">The sequence shown here is derived from an EMBL/GenBank/DDBJ whole genome shotgun (WGS) entry which is preliminary data.</text>
</comment>